<keyword evidence="4" id="KW-0133">Cell shape</keyword>
<dbReference type="GO" id="GO:0006508">
    <property type="term" value="P:proteolysis"/>
    <property type="evidence" value="ECO:0007669"/>
    <property type="project" value="InterPro"/>
</dbReference>
<feature type="region of interest" description="Disordered" evidence="7">
    <location>
        <begin position="44"/>
        <end position="67"/>
    </location>
</feature>
<dbReference type="SUPFAM" id="SSF56601">
    <property type="entry name" value="beta-lactamase/transpeptidase-like"/>
    <property type="match status" value="1"/>
</dbReference>
<dbReference type="GO" id="GO:0009252">
    <property type="term" value="P:peptidoglycan biosynthetic process"/>
    <property type="evidence" value="ECO:0007669"/>
    <property type="project" value="UniProtKB-KW"/>
</dbReference>
<dbReference type="Gene3D" id="3.40.710.10">
    <property type="entry name" value="DD-peptidase/beta-lactamase superfamily"/>
    <property type="match status" value="1"/>
</dbReference>
<sequence length="352" mass="36399">MNAGLHPAPPSGGSGMLSSVRRVALLLAVLVLGAVIAGCGGGGATAQAGSGPDGEDAPTVGRTPLQGINGPPAVAPLAVPLKLGAATREVTAPGFVNPLREQPRAGLVADLDTGKILWAHAANRSLPIASVTKLMTALVVNGNSRPTERVRISRRAVAAQGSRVGLLPLYKKVQLETMQYGLLLASGNDAAVALAEHVGGTVDGFVGMMNAQARALGLTCTTFDSPSGFEETRTQRQARNRSCATDLAVLGRAVLDQPRLAKIVATAQAVRPFPIKGRRLFLQNHNPLLKQGFPGTLGLKTGFTNAAGKTFVGAAERGGHRLVVVLLNTPDIARQAEALLNRGFRALGVRAR</sequence>
<proteinExistence type="inferred from homology"/>
<dbReference type="EMBL" id="CAFBMK010000001">
    <property type="protein sequence ID" value="CAB4891714.1"/>
    <property type="molecule type" value="Genomic_DNA"/>
</dbReference>
<dbReference type="AlphaFoldDB" id="A0A6J7FE35"/>
<dbReference type="PANTHER" id="PTHR21581:SF6">
    <property type="entry name" value="TRAFFICKING PROTEIN PARTICLE COMPLEX SUBUNIT 12"/>
    <property type="match status" value="1"/>
</dbReference>
<protein>
    <submittedName>
        <fullName evidence="9">Unannotated protein</fullName>
    </submittedName>
</protein>
<dbReference type="InterPro" id="IPR001967">
    <property type="entry name" value="Peptidase_S11_N"/>
</dbReference>
<comment type="similarity">
    <text evidence="1">Belongs to the peptidase S11 family.</text>
</comment>
<evidence type="ECO:0000256" key="4">
    <source>
        <dbReference type="ARBA" id="ARBA00022960"/>
    </source>
</evidence>
<dbReference type="Pfam" id="PF00768">
    <property type="entry name" value="Peptidase_S11"/>
    <property type="match status" value="1"/>
</dbReference>
<evidence type="ECO:0000256" key="3">
    <source>
        <dbReference type="ARBA" id="ARBA00022801"/>
    </source>
</evidence>
<dbReference type="InterPro" id="IPR012338">
    <property type="entry name" value="Beta-lactam/transpept-like"/>
</dbReference>
<feature type="domain" description="Peptidase S11 D-alanyl-D-alanine carboxypeptidase A N-terminal" evidence="8">
    <location>
        <begin position="106"/>
        <end position="329"/>
    </location>
</feature>
<name>A0A6J7FE35_9ZZZZ</name>
<evidence type="ECO:0000256" key="7">
    <source>
        <dbReference type="SAM" id="MobiDB-lite"/>
    </source>
</evidence>
<dbReference type="PRINTS" id="PR00725">
    <property type="entry name" value="DADACBPTASE1"/>
</dbReference>
<dbReference type="GO" id="GO:0008360">
    <property type="term" value="P:regulation of cell shape"/>
    <property type="evidence" value="ECO:0007669"/>
    <property type="project" value="UniProtKB-KW"/>
</dbReference>
<dbReference type="PANTHER" id="PTHR21581">
    <property type="entry name" value="D-ALANYL-D-ALANINE CARBOXYPEPTIDASE"/>
    <property type="match status" value="1"/>
</dbReference>
<dbReference type="GO" id="GO:0071555">
    <property type="term" value="P:cell wall organization"/>
    <property type="evidence" value="ECO:0007669"/>
    <property type="project" value="UniProtKB-KW"/>
</dbReference>
<evidence type="ECO:0000256" key="1">
    <source>
        <dbReference type="ARBA" id="ARBA00007164"/>
    </source>
</evidence>
<dbReference type="GO" id="GO:0009002">
    <property type="term" value="F:serine-type D-Ala-D-Ala carboxypeptidase activity"/>
    <property type="evidence" value="ECO:0007669"/>
    <property type="project" value="InterPro"/>
</dbReference>
<keyword evidence="2" id="KW-0732">Signal</keyword>
<evidence type="ECO:0000256" key="5">
    <source>
        <dbReference type="ARBA" id="ARBA00022984"/>
    </source>
</evidence>
<dbReference type="InterPro" id="IPR018044">
    <property type="entry name" value="Peptidase_S11"/>
</dbReference>
<reference evidence="9" key="1">
    <citation type="submission" date="2020-05" db="EMBL/GenBank/DDBJ databases">
        <authorList>
            <person name="Chiriac C."/>
            <person name="Salcher M."/>
            <person name="Ghai R."/>
            <person name="Kavagutti S V."/>
        </authorList>
    </citation>
    <scope>NUCLEOTIDE SEQUENCE</scope>
</reference>
<organism evidence="9">
    <name type="scientific">freshwater metagenome</name>
    <dbReference type="NCBI Taxonomy" id="449393"/>
    <lineage>
        <taxon>unclassified sequences</taxon>
        <taxon>metagenomes</taxon>
        <taxon>ecological metagenomes</taxon>
    </lineage>
</organism>
<keyword evidence="6" id="KW-0961">Cell wall biogenesis/degradation</keyword>
<keyword evidence="3" id="KW-0378">Hydrolase</keyword>
<keyword evidence="5" id="KW-0573">Peptidoglycan synthesis</keyword>
<evidence type="ECO:0000256" key="2">
    <source>
        <dbReference type="ARBA" id="ARBA00022729"/>
    </source>
</evidence>
<evidence type="ECO:0000259" key="8">
    <source>
        <dbReference type="Pfam" id="PF00768"/>
    </source>
</evidence>
<accession>A0A6J7FE35</accession>
<evidence type="ECO:0000313" key="9">
    <source>
        <dbReference type="EMBL" id="CAB4891714.1"/>
    </source>
</evidence>
<gene>
    <name evidence="9" type="ORF">UFOPK3564_00032</name>
</gene>
<evidence type="ECO:0000256" key="6">
    <source>
        <dbReference type="ARBA" id="ARBA00023316"/>
    </source>
</evidence>